<dbReference type="Proteomes" id="UP000233343">
    <property type="component" value="Unassembled WGS sequence"/>
</dbReference>
<dbReference type="Pfam" id="PF13473">
    <property type="entry name" value="Cupredoxin_1"/>
    <property type="match status" value="1"/>
</dbReference>
<name>A0A2N0ZHY8_9BACI</name>
<evidence type="ECO:0000313" key="4">
    <source>
        <dbReference type="Proteomes" id="UP000233343"/>
    </source>
</evidence>
<keyword evidence="4" id="KW-1185">Reference proteome</keyword>
<sequence>MQFLVIKKRSIITVLLIFAIIVSASVWYFSKSGSVSVFNLNSEEDIREIHMVTGEYKTKMPDGREVEVYRWDPGTIFLEPGEKVNLSILGVMGSEHPFYIEGTDIKGTVKKGEETVVPLQFDKKGTYELICDTHSHHGNAGQMIAYIVVK</sequence>
<dbReference type="RefSeq" id="WP_066198609.1">
    <property type="nucleotide sequence ID" value="NZ_CP194732.1"/>
</dbReference>
<gene>
    <name evidence="3" type="ORF">CWS20_10265</name>
</gene>
<dbReference type="Gene3D" id="2.60.40.420">
    <property type="entry name" value="Cupredoxins - blue copper proteins"/>
    <property type="match status" value="1"/>
</dbReference>
<evidence type="ECO:0000256" key="1">
    <source>
        <dbReference type="SAM" id="Phobius"/>
    </source>
</evidence>
<dbReference type="InterPro" id="IPR028096">
    <property type="entry name" value="EfeO_Cupredoxin"/>
</dbReference>
<reference evidence="3 4" key="1">
    <citation type="journal article" date="2010" name="Int. J. Syst. Evol. Microbiol.">
        <title>Bacillus horneckiae sp. nov., isolated from a spacecraft-assembly clean room.</title>
        <authorList>
            <person name="Vaishampayan P."/>
            <person name="Probst A."/>
            <person name="Krishnamurthi S."/>
            <person name="Ghosh S."/>
            <person name="Osman S."/>
            <person name="McDowall A."/>
            <person name="Ruckmani A."/>
            <person name="Mayilraj S."/>
            <person name="Venkateswaran K."/>
        </authorList>
    </citation>
    <scope>NUCLEOTIDE SEQUENCE [LARGE SCALE GENOMIC DNA]</scope>
    <source>
        <strain evidence="4">1PO1SC</strain>
    </source>
</reference>
<comment type="caution">
    <text evidence="3">The sequence shown here is derived from an EMBL/GenBank/DDBJ whole genome shotgun (WGS) entry which is preliminary data.</text>
</comment>
<dbReference type="SUPFAM" id="SSF49503">
    <property type="entry name" value="Cupredoxins"/>
    <property type="match status" value="1"/>
</dbReference>
<organism evidence="3 4">
    <name type="scientific">Cytobacillus horneckiae</name>
    <dbReference type="NCBI Taxonomy" id="549687"/>
    <lineage>
        <taxon>Bacteria</taxon>
        <taxon>Bacillati</taxon>
        <taxon>Bacillota</taxon>
        <taxon>Bacilli</taxon>
        <taxon>Bacillales</taxon>
        <taxon>Bacillaceae</taxon>
        <taxon>Cytobacillus</taxon>
    </lineage>
</organism>
<keyword evidence="1" id="KW-1133">Transmembrane helix</keyword>
<evidence type="ECO:0000313" key="3">
    <source>
        <dbReference type="EMBL" id="PKG29135.1"/>
    </source>
</evidence>
<keyword evidence="1" id="KW-0472">Membrane</keyword>
<accession>A0A2N0ZHY8</accession>
<proteinExistence type="predicted"/>
<dbReference type="AlphaFoldDB" id="A0A2N0ZHY8"/>
<protein>
    <recommendedName>
        <fullName evidence="2">EfeO-type cupredoxin-like domain-containing protein</fullName>
    </recommendedName>
</protein>
<dbReference type="InterPro" id="IPR008972">
    <property type="entry name" value="Cupredoxin"/>
</dbReference>
<feature type="transmembrane region" description="Helical" evidence="1">
    <location>
        <begin position="12"/>
        <end position="30"/>
    </location>
</feature>
<dbReference type="EMBL" id="PISD01000019">
    <property type="protein sequence ID" value="PKG29135.1"/>
    <property type="molecule type" value="Genomic_DNA"/>
</dbReference>
<evidence type="ECO:0000259" key="2">
    <source>
        <dbReference type="Pfam" id="PF13473"/>
    </source>
</evidence>
<keyword evidence="1" id="KW-0812">Transmembrane</keyword>
<feature type="domain" description="EfeO-type cupredoxin-like" evidence="2">
    <location>
        <begin position="70"/>
        <end position="138"/>
    </location>
</feature>